<dbReference type="Pfam" id="PF01425">
    <property type="entry name" value="Amidase"/>
    <property type="match status" value="1"/>
</dbReference>
<feature type="chain" id="PRO_5034363935" evidence="1">
    <location>
        <begin position="19"/>
        <end position="1074"/>
    </location>
</feature>
<evidence type="ECO:0000313" key="3">
    <source>
        <dbReference type="EMBL" id="KAF5638396.1"/>
    </source>
</evidence>
<evidence type="ECO:0000259" key="2">
    <source>
        <dbReference type="Pfam" id="PF01425"/>
    </source>
</evidence>
<feature type="domain" description="Amidase" evidence="2">
    <location>
        <begin position="185"/>
        <end position="353"/>
    </location>
</feature>
<dbReference type="AlphaFoldDB" id="A0A8H5RP51"/>
<sequence length="1074" mass="119176">MSFSTLVVGIFYLAGVSAASVSRQIQLGDHEYFVPPTAAWTLDSWDAEVDADEFTPLTVVKLNGTAKAERVAAALGEYEKDDVWTKEFTQALYIKSDKEVAFNSSKYNVSAVYTGQKSVPAGPYFVHRYTGNVFQAYRLYVDTNQAFIQSTYQDPSGTHHPLRAGALSAGGLTIAVPSRLYYTPTKDKPLAGLRLGVKDLYDLKGVKTSGGNRALYEMSDVKTKTAVCVQKLIDAGAVVVGKNKMSEFAFAGGYVTEHIDYLLPFNPRGDSYNSPGDSSGGSAAAVASYDWLDASMGSDTGGSIRGPALQNAVHGNRPTQDAVNLTGALPLSSAMDTSGIIARDPAILSKFTRSLYAGTIREYSGLPSEVLLDSGSERFLLNLERDSPKAATAVGEFLNSLTSLLSTDGSVFSIDSAWKSSTPKAFSDVDLSNMVGSVYLNLTTYEQWNEFGQEYVEEYKSLHDGAFPHMVPEIREGWMNANETMTKLTHEDDLASKKGVEDWVASEFLTADNKSCSNAIYVYLSASYPSYKPDVSQDGSNPYIRELLQASSKQQSLITQLNTTVNCNSTLGSEEACEESLEAEANSNNSGSQTVYAGRLASVAGLPDYAVSLGMFDLGQFSNSTLQKELVPVGVNIMAAKGCDFVILNIIEALHKEGVIRTAKTGTVSSPRLFKFNVVLALFHQSILSLLPESMGLRQEILLVAFAALGLCLFAVYEWMRKGKTAVKTDIEWKTPSPKPLIDFDLDAKKPELYRPCRHGPNHVTMGIRKMDWNNWIEMDSNFLWYHDLKVSELEKDIDAHVQYLDDAVTRDACFEVLEELTAYLTVRYPKIFQLSNGILRNTLTKEEFTYPANTPKEAMATATKLVQDDLIIMVEEDDGQYHLDAGAVCLPGFWRLSEKFRMSLDTLHIEAKVPHYQSKLQKSMNRFFKTMQPDKAVIRNNFFIQLDDGLHWSHRMGDQDSNEVASWETANDKGLTINDLYFRSERQSLRRLPRSKALLFTVRTYFEQVTKIAQEPHVPGRLAEAIENWDEAASKYKGKHHWADILLPYLHEQDNLQKKSGVLEKVPEGSFPY</sequence>
<dbReference type="InterPro" id="IPR023631">
    <property type="entry name" value="Amidase_dom"/>
</dbReference>
<dbReference type="Gene3D" id="3.90.1300.10">
    <property type="entry name" value="Amidase signature (AS) domain"/>
    <property type="match status" value="1"/>
</dbReference>
<dbReference type="Pfam" id="PF11927">
    <property type="entry name" value="HODM_asu-like"/>
    <property type="match status" value="1"/>
</dbReference>
<protein>
    <submittedName>
        <fullName evidence="3">Glutamyl-tRNA(Gln) amidotransferase subunit A</fullName>
    </submittedName>
</protein>
<organism evidence="3 4">
    <name type="scientific">Fusarium tjaetaba</name>
    <dbReference type="NCBI Taxonomy" id="1567544"/>
    <lineage>
        <taxon>Eukaryota</taxon>
        <taxon>Fungi</taxon>
        <taxon>Dikarya</taxon>
        <taxon>Ascomycota</taxon>
        <taxon>Pezizomycotina</taxon>
        <taxon>Sordariomycetes</taxon>
        <taxon>Hypocreomycetidae</taxon>
        <taxon>Hypocreales</taxon>
        <taxon>Nectriaceae</taxon>
        <taxon>Fusarium</taxon>
        <taxon>Fusarium fujikuroi species complex</taxon>
    </lineage>
</organism>
<reference evidence="3 4" key="1">
    <citation type="submission" date="2020-05" db="EMBL/GenBank/DDBJ databases">
        <title>Identification and distribution of gene clusters putatively required for synthesis of sphingolipid metabolism inhibitors in phylogenetically diverse species of the filamentous fungus Fusarium.</title>
        <authorList>
            <person name="Kim H.-S."/>
            <person name="Busman M."/>
            <person name="Brown D.W."/>
            <person name="Divon H."/>
            <person name="Uhlig S."/>
            <person name="Proctor R.H."/>
        </authorList>
    </citation>
    <scope>NUCLEOTIDE SEQUENCE [LARGE SCALE GENOMIC DNA]</scope>
    <source>
        <strain evidence="3 4">NRRL 66243</strain>
    </source>
</reference>
<dbReference type="PANTHER" id="PTHR46310:SF7">
    <property type="entry name" value="AMIDASE 1"/>
    <property type="match status" value="1"/>
</dbReference>
<dbReference type="OrthoDB" id="5423360at2759"/>
<gene>
    <name evidence="3" type="ORF">FTJAE_5301</name>
</gene>
<dbReference type="RefSeq" id="XP_037207596.1">
    <property type="nucleotide sequence ID" value="XM_037351795.1"/>
</dbReference>
<dbReference type="InterPro" id="IPR021848">
    <property type="entry name" value="HODM_asu-like"/>
</dbReference>
<dbReference type="Proteomes" id="UP000530670">
    <property type="component" value="Unassembled WGS sequence"/>
</dbReference>
<name>A0A8H5RP51_9HYPO</name>
<dbReference type="PANTHER" id="PTHR46310">
    <property type="entry name" value="AMIDASE 1"/>
    <property type="match status" value="1"/>
</dbReference>
<dbReference type="GeneID" id="59304065"/>
<keyword evidence="1" id="KW-0732">Signal</keyword>
<dbReference type="GO" id="GO:0016740">
    <property type="term" value="F:transferase activity"/>
    <property type="evidence" value="ECO:0007669"/>
    <property type="project" value="UniProtKB-KW"/>
</dbReference>
<accession>A0A8H5RP51</accession>
<dbReference type="InterPro" id="IPR036928">
    <property type="entry name" value="AS_sf"/>
</dbReference>
<proteinExistence type="predicted"/>
<comment type="caution">
    <text evidence="3">The sequence shown here is derived from an EMBL/GenBank/DDBJ whole genome shotgun (WGS) entry which is preliminary data.</text>
</comment>
<evidence type="ECO:0000256" key="1">
    <source>
        <dbReference type="SAM" id="SignalP"/>
    </source>
</evidence>
<keyword evidence="4" id="KW-1185">Reference proteome</keyword>
<evidence type="ECO:0000313" key="4">
    <source>
        <dbReference type="Proteomes" id="UP000530670"/>
    </source>
</evidence>
<keyword evidence="3" id="KW-0808">Transferase</keyword>
<dbReference type="SUPFAM" id="SSF75304">
    <property type="entry name" value="Amidase signature (AS) enzymes"/>
    <property type="match status" value="1"/>
</dbReference>
<feature type="signal peptide" evidence="1">
    <location>
        <begin position="1"/>
        <end position="18"/>
    </location>
</feature>
<dbReference type="EMBL" id="JAAQRI010000102">
    <property type="protein sequence ID" value="KAF5638396.1"/>
    <property type="molecule type" value="Genomic_DNA"/>
</dbReference>